<protein>
    <recommendedName>
        <fullName evidence="1">DDH domain-containing protein</fullName>
    </recommendedName>
</protein>
<reference evidence="2 3" key="1">
    <citation type="submission" date="2022-02" db="EMBL/GenBank/DDBJ databases">
        <authorList>
            <person name="Min J."/>
        </authorList>
    </citation>
    <scope>NUCLEOTIDE SEQUENCE [LARGE SCALE GENOMIC DNA]</scope>
    <source>
        <strain evidence="2 3">GR10-1</strain>
    </source>
</reference>
<dbReference type="Pfam" id="PF01368">
    <property type="entry name" value="DHH"/>
    <property type="match status" value="1"/>
</dbReference>
<dbReference type="EMBL" id="JAKWBL010000001">
    <property type="protein sequence ID" value="MCH5596559.1"/>
    <property type="molecule type" value="Genomic_DNA"/>
</dbReference>
<dbReference type="InterPro" id="IPR038763">
    <property type="entry name" value="DHH_sf"/>
</dbReference>
<dbReference type="InterPro" id="IPR051673">
    <property type="entry name" value="SSDNA_exonuclease_RecJ"/>
</dbReference>
<gene>
    <name evidence="2" type="ORF">MKP09_00750</name>
</gene>
<keyword evidence="3" id="KW-1185">Reference proteome</keyword>
<dbReference type="Proteomes" id="UP001202248">
    <property type="component" value="Unassembled WGS sequence"/>
</dbReference>
<proteinExistence type="predicted"/>
<organism evidence="2 3">
    <name type="scientific">Niabella ginsengisoli</name>
    <dbReference type="NCBI Taxonomy" id="522298"/>
    <lineage>
        <taxon>Bacteria</taxon>
        <taxon>Pseudomonadati</taxon>
        <taxon>Bacteroidota</taxon>
        <taxon>Chitinophagia</taxon>
        <taxon>Chitinophagales</taxon>
        <taxon>Chitinophagaceae</taxon>
        <taxon>Niabella</taxon>
    </lineage>
</organism>
<dbReference type="PANTHER" id="PTHR30255">
    <property type="entry name" value="SINGLE-STRANDED-DNA-SPECIFIC EXONUCLEASE RECJ"/>
    <property type="match status" value="1"/>
</dbReference>
<dbReference type="InterPro" id="IPR001667">
    <property type="entry name" value="DDH_dom"/>
</dbReference>
<evidence type="ECO:0000313" key="3">
    <source>
        <dbReference type="Proteomes" id="UP001202248"/>
    </source>
</evidence>
<name>A0ABS9SDX0_9BACT</name>
<dbReference type="Gene3D" id="3.90.1640.30">
    <property type="match status" value="1"/>
</dbReference>
<comment type="caution">
    <text evidence="2">The sequence shown here is derived from an EMBL/GenBank/DDBJ whole genome shotgun (WGS) entry which is preliminary data.</text>
</comment>
<accession>A0ABS9SDX0</accession>
<evidence type="ECO:0000259" key="1">
    <source>
        <dbReference type="Pfam" id="PF01368"/>
    </source>
</evidence>
<dbReference type="PANTHER" id="PTHR30255:SF2">
    <property type="entry name" value="SINGLE-STRANDED-DNA-SPECIFIC EXONUCLEASE RECJ"/>
    <property type="match status" value="1"/>
</dbReference>
<sequence length="63" mass="7271">MMKDMEKAVNRIVTAFQTNEKILVFGDYDVDGTTAVASMYSFLKKLHNKISFYIPNRYKEGMA</sequence>
<dbReference type="SUPFAM" id="SSF64182">
    <property type="entry name" value="DHH phosphoesterases"/>
    <property type="match status" value="1"/>
</dbReference>
<feature type="domain" description="DDH" evidence="1">
    <location>
        <begin position="21"/>
        <end position="57"/>
    </location>
</feature>
<evidence type="ECO:0000313" key="2">
    <source>
        <dbReference type="EMBL" id="MCH5596559.1"/>
    </source>
</evidence>